<evidence type="ECO:0000256" key="3">
    <source>
        <dbReference type="ARBA" id="ARBA00012891"/>
    </source>
</evidence>
<evidence type="ECO:0000313" key="10">
    <source>
        <dbReference type="EMBL" id="TNC46344.1"/>
    </source>
</evidence>
<sequence>MRFRTVSREEPGWTRKRAGRGFRYLDETGEPLGPEDRARCVSLVIPPAWEEVWICRWPNGHLQATGRDAAGRVQYLYHPQWRALMEERKHERVLGVAAELPRARRRVLAHLRAEGMPRDRALATTFRLLDRGLFRVGNVEYVDEDGGYGLATLRKDHVVLHRDPPSMEFAFDGKGAVAQRILIEDRLSYEAVATMRRRRGGESLLAYRDGRRWRELRSNDVNDYLRQVVCEEMTAKDFRTWHATVQAAVALARAVPQARTPRARTRAVADAMRAVSEQLGNTPSVARASYVNPRVVELFDDGVTVAPVLERMGARADRPEGRTAVERAVHEMLSHGS</sequence>
<feature type="domain" description="DNA topoisomerase IB N-terminal" evidence="8">
    <location>
        <begin position="21"/>
        <end position="68"/>
    </location>
</feature>
<dbReference type="InterPro" id="IPR013500">
    <property type="entry name" value="TopoI_cat_euk"/>
</dbReference>
<dbReference type="PROSITE" id="PS52038">
    <property type="entry name" value="TOPO_IB_2"/>
    <property type="match status" value="1"/>
</dbReference>
<comment type="caution">
    <text evidence="9">The sequence shown here is derived from an EMBL/GenBank/DDBJ whole genome shotgun (WGS) entry which is preliminary data.</text>
</comment>
<evidence type="ECO:0000259" key="7">
    <source>
        <dbReference type="Pfam" id="PF01028"/>
    </source>
</evidence>
<feature type="domain" description="DNA topoisomerase I catalytic core eukaryotic-type" evidence="7">
    <location>
        <begin position="82"/>
        <end position="288"/>
    </location>
</feature>
<keyword evidence="4" id="KW-0799">Topoisomerase</keyword>
<dbReference type="GO" id="GO:0003917">
    <property type="term" value="F:DNA topoisomerase type I (single strand cut, ATP-independent) activity"/>
    <property type="evidence" value="ECO:0007669"/>
    <property type="project" value="UniProtKB-EC"/>
</dbReference>
<evidence type="ECO:0000313" key="9">
    <source>
        <dbReference type="EMBL" id="TNC42282.1"/>
    </source>
</evidence>
<evidence type="ECO:0000313" key="11">
    <source>
        <dbReference type="Proteomes" id="UP000306740"/>
    </source>
</evidence>
<keyword evidence="6 9" id="KW-0413">Isomerase</keyword>
<evidence type="ECO:0000256" key="6">
    <source>
        <dbReference type="ARBA" id="ARBA00023235"/>
    </source>
</evidence>
<dbReference type="OrthoDB" id="9778962at2"/>
<dbReference type="InterPro" id="IPR011010">
    <property type="entry name" value="DNA_brk_join_enz"/>
</dbReference>
<reference evidence="9 11" key="1">
    <citation type="submission" date="2019-05" db="EMBL/GenBank/DDBJ databases">
        <title>Mumia sp. nov., isolated from the intestinal contents of plateau pika (Ochotona curzoniae) in the Qinghai-Tibet plateau of China.</title>
        <authorList>
            <person name="Tian Z."/>
        </authorList>
    </citation>
    <scope>NUCLEOTIDE SEQUENCE [LARGE SCALE GENOMIC DNA]</scope>
    <source>
        <strain evidence="11">527</strain>
        <strain evidence="9">Z527</strain>
    </source>
</reference>
<name>A0A5C4MF35_9ACTN</name>
<evidence type="ECO:0000256" key="4">
    <source>
        <dbReference type="ARBA" id="ARBA00023029"/>
    </source>
</evidence>
<dbReference type="Pfam" id="PF21338">
    <property type="entry name" value="Top1B_N_bact"/>
    <property type="match status" value="1"/>
</dbReference>
<dbReference type="PRINTS" id="PR00416">
    <property type="entry name" value="EUTPISMRASEI"/>
</dbReference>
<protein>
    <recommendedName>
        <fullName evidence="3">DNA topoisomerase</fullName>
        <ecNumber evidence="3">5.6.2.1</ecNumber>
    </recommendedName>
</protein>
<evidence type="ECO:0000256" key="2">
    <source>
        <dbReference type="ARBA" id="ARBA00006645"/>
    </source>
</evidence>
<dbReference type="GO" id="GO:0003677">
    <property type="term" value="F:DNA binding"/>
    <property type="evidence" value="ECO:0007669"/>
    <property type="project" value="UniProtKB-KW"/>
</dbReference>
<dbReference type="Gene3D" id="3.90.15.10">
    <property type="entry name" value="Topoisomerase I, Chain A, domain 3"/>
    <property type="match status" value="1"/>
</dbReference>
<comment type="similarity">
    <text evidence="2">Belongs to the type IB topoisomerase family.</text>
</comment>
<evidence type="ECO:0000256" key="1">
    <source>
        <dbReference type="ARBA" id="ARBA00000213"/>
    </source>
</evidence>
<dbReference type="GO" id="GO:0006265">
    <property type="term" value="P:DNA topological change"/>
    <property type="evidence" value="ECO:0007669"/>
    <property type="project" value="InterPro"/>
</dbReference>
<keyword evidence="5" id="KW-0238">DNA-binding</keyword>
<dbReference type="EMBL" id="VDFR01000057">
    <property type="protein sequence ID" value="TNC46344.1"/>
    <property type="molecule type" value="Genomic_DNA"/>
</dbReference>
<dbReference type="SUPFAM" id="SSF56349">
    <property type="entry name" value="DNA breaking-rejoining enzymes"/>
    <property type="match status" value="1"/>
</dbReference>
<accession>A0A5C4MF35</accession>
<dbReference type="InterPro" id="IPR001631">
    <property type="entry name" value="TopoI"/>
</dbReference>
<dbReference type="SUPFAM" id="SSF55869">
    <property type="entry name" value="DNA topoisomerase I domain"/>
    <property type="match status" value="1"/>
</dbReference>
<evidence type="ECO:0000256" key="5">
    <source>
        <dbReference type="ARBA" id="ARBA00023125"/>
    </source>
</evidence>
<comment type="catalytic activity">
    <reaction evidence="1">
        <text>ATP-independent breakage of single-stranded DNA, followed by passage and rejoining.</text>
        <dbReference type="EC" id="5.6.2.1"/>
    </reaction>
</comment>
<dbReference type="InterPro" id="IPR049331">
    <property type="entry name" value="Top1B_N_bact"/>
</dbReference>
<dbReference type="EC" id="5.6.2.1" evidence="3"/>
<dbReference type="Gene3D" id="1.10.132.120">
    <property type="match status" value="1"/>
</dbReference>
<dbReference type="Gene3D" id="3.30.66.10">
    <property type="entry name" value="DNA topoisomerase I domain"/>
    <property type="match status" value="1"/>
</dbReference>
<gene>
    <name evidence="10" type="ORF">FHE65_13015</name>
    <name evidence="9" type="ORF">FHE65_21530</name>
</gene>
<organism evidence="9 11">
    <name type="scientific">Mumia zhuanghuii</name>
    <dbReference type="NCBI Taxonomy" id="2585211"/>
    <lineage>
        <taxon>Bacteria</taxon>
        <taxon>Bacillati</taxon>
        <taxon>Actinomycetota</taxon>
        <taxon>Actinomycetes</taxon>
        <taxon>Propionibacteriales</taxon>
        <taxon>Nocardioidaceae</taxon>
        <taxon>Mumia</taxon>
    </lineage>
</organism>
<dbReference type="InterPro" id="IPR035447">
    <property type="entry name" value="DNA_topo_I_N_sf"/>
</dbReference>
<dbReference type="Pfam" id="PF01028">
    <property type="entry name" value="Topoisom_I"/>
    <property type="match status" value="1"/>
</dbReference>
<proteinExistence type="inferred from homology"/>
<dbReference type="AlphaFoldDB" id="A0A5C4MF35"/>
<dbReference type="EMBL" id="VDFR01000098">
    <property type="protein sequence ID" value="TNC42282.1"/>
    <property type="molecule type" value="Genomic_DNA"/>
</dbReference>
<evidence type="ECO:0000259" key="8">
    <source>
        <dbReference type="Pfam" id="PF21338"/>
    </source>
</evidence>
<dbReference type="RefSeq" id="WP_139086026.1">
    <property type="nucleotide sequence ID" value="NZ_VDFR01000057.1"/>
</dbReference>
<dbReference type="InterPro" id="IPR014711">
    <property type="entry name" value="TopoI_cat_a-hlx-sub_euk"/>
</dbReference>
<dbReference type="Proteomes" id="UP000306740">
    <property type="component" value="Unassembled WGS sequence"/>
</dbReference>